<evidence type="ECO:0000313" key="1">
    <source>
        <dbReference type="EMBL" id="PCE64036.1"/>
    </source>
</evidence>
<comment type="caution">
    <text evidence="1">The sequence shown here is derived from an EMBL/GenBank/DDBJ whole genome shotgun (WGS) entry which is preliminary data.</text>
</comment>
<accession>A0A2A4G7R9</accession>
<dbReference type="Proteomes" id="UP000219559">
    <property type="component" value="Unassembled WGS sequence"/>
</dbReference>
<evidence type="ECO:0000313" key="2">
    <source>
        <dbReference type="Proteomes" id="UP000219559"/>
    </source>
</evidence>
<dbReference type="RefSeq" id="WP_097442753.1">
    <property type="nucleotide sequence ID" value="NZ_NBWU01000004.1"/>
</dbReference>
<dbReference type="EMBL" id="NBWU01000004">
    <property type="protein sequence ID" value="PCE64036.1"/>
    <property type="molecule type" value="Genomic_DNA"/>
</dbReference>
<dbReference type="AlphaFoldDB" id="A0A2A4G7R9"/>
<proteinExistence type="predicted"/>
<organism evidence="1 2">
    <name type="scientific">Sediminicola luteus</name>
    <dbReference type="NCBI Taxonomy" id="319238"/>
    <lineage>
        <taxon>Bacteria</taxon>
        <taxon>Pseudomonadati</taxon>
        <taxon>Bacteroidota</taxon>
        <taxon>Flavobacteriia</taxon>
        <taxon>Flavobacteriales</taxon>
        <taxon>Flavobacteriaceae</taxon>
        <taxon>Sediminicola</taxon>
    </lineage>
</organism>
<gene>
    <name evidence="1" type="ORF">B7P33_12380</name>
</gene>
<protein>
    <submittedName>
        <fullName evidence="1">Uncharacterized protein</fullName>
    </submittedName>
</protein>
<sequence length="198" mass="22833">MKHFILAICLLVSLAQVQAQREKKIDGFIMELKKVKVNPKPLQAVSYNLHASDSFKKVMVRLRVKSLTEKPETFDPNKFFAVDEVAKKRIRPSDARYNHILHEYLSFGFLAPSEVENPMVGYDPSIKDTFSDYFMEGYTDVEHKVNVGSLDEPEKSIIYFKTQPVKSNLIDVYFVVKKQVGQLKFYYGDTVLLDAKIK</sequence>
<name>A0A2A4G7R9_9FLAO</name>
<reference evidence="1 2" key="1">
    <citation type="submission" date="2017-04" db="EMBL/GenBank/DDBJ databases">
        <title>A new member of the family Flavobacteriaceae isolated from ascidians.</title>
        <authorList>
            <person name="Chen L."/>
        </authorList>
    </citation>
    <scope>NUCLEOTIDE SEQUENCE [LARGE SCALE GENOMIC DNA]</scope>
    <source>
        <strain evidence="1 2">HQA918</strain>
    </source>
</reference>
<dbReference type="OrthoDB" id="1426087at2"/>
<keyword evidence="2" id="KW-1185">Reference proteome</keyword>